<evidence type="ECO:0000313" key="2">
    <source>
        <dbReference type="EMBL" id="TIA28448.1"/>
    </source>
</evidence>
<evidence type="ECO:0000313" key="3">
    <source>
        <dbReference type="Proteomes" id="UP000308724"/>
    </source>
</evidence>
<proteinExistence type="predicted"/>
<organism evidence="2 3">
    <name type="scientific">Aureobasidium pullulans</name>
    <name type="common">Black yeast</name>
    <name type="synonym">Pullularia pullulans</name>
    <dbReference type="NCBI Taxonomy" id="5580"/>
    <lineage>
        <taxon>Eukaryota</taxon>
        <taxon>Fungi</taxon>
        <taxon>Dikarya</taxon>
        <taxon>Ascomycota</taxon>
        <taxon>Pezizomycotina</taxon>
        <taxon>Dothideomycetes</taxon>
        <taxon>Dothideomycetidae</taxon>
        <taxon>Dothideales</taxon>
        <taxon>Saccotheciaceae</taxon>
        <taxon>Aureobasidium</taxon>
    </lineage>
</organism>
<dbReference type="AlphaFoldDB" id="A0A4T0B5X1"/>
<comment type="caution">
    <text evidence="2">The sequence shown here is derived from an EMBL/GenBank/DDBJ whole genome shotgun (WGS) entry which is preliminary data.</text>
</comment>
<sequence>MAVNTSDWDAQVLTVRVVCHSAGRVGISNASDNHWSLYFILSGGKSVRFNMRADPGYIDGTLDIRSYNYELSSSTIRHWDYRAVKYFTVRMAYEYLVTRCHYHQYNMSGGGSGCRWWIYTVIAALANAGWIQSDAATSLWPDLLFKYSTRQNRTPLTMVRGEFY</sequence>
<dbReference type="InterPro" id="IPR056672">
    <property type="entry name" value="DUF7770"/>
</dbReference>
<evidence type="ECO:0000259" key="1">
    <source>
        <dbReference type="Pfam" id="PF24968"/>
    </source>
</evidence>
<dbReference type="EMBL" id="QZBZ01000584">
    <property type="protein sequence ID" value="TIA28448.1"/>
    <property type="molecule type" value="Genomic_DNA"/>
</dbReference>
<reference evidence="2 3" key="1">
    <citation type="submission" date="2018-10" db="EMBL/GenBank/DDBJ databases">
        <title>Fifty Aureobasidium pullulans genomes reveal a recombining polyextremotolerant generalist.</title>
        <authorList>
            <person name="Gostincar C."/>
            <person name="Turk M."/>
            <person name="Zajc J."/>
            <person name="Gunde-Cimerman N."/>
        </authorList>
    </citation>
    <scope>NUCLEOTIDE SEQUENCE [LARGE SCALE GENOMIC DNA]</scope>
    <source>
        <strain evidence="2 3">EXF-1645</strain>
    </source>
</reference>
<name>A0A4T0B5X1_AURPU</name>
<accession>A0A4T0B5X1</accession>
<gene>
    <name evidence="2" type="ORF">D6C78_10741</name>
</gene>
<dbReference type="Proteomes" id="UP000308724">
    <property type="component" value="Unassembled WGS sequence"/>
</dbReference>
<protein>
    <recommendedName>
        <fullName evidence="1">DUF7770 domain-containing protein</fullName>
    </recommendedName>
</protein>
<feature type="domain" description="DUF7770" evidence="1">
    <location>
        <begin position="15"/>
        <end position="164"/>
    </location>
</feature>
<dbReference type="Pfam" id="PF24968">
    <property type="entry name" value="DUF7770"/>
    <property type="match status" value="1"/>
</dbReference>